<dbReference type="Proteomes" id="UP001501237">
    <property type="component" value="Unassembled WGS sequence"/>
</dbReference>
<comment type="caution">
    <text evidence="2">The sequence shown here is derived from an EMBL/GenBank/DDBJ whole genome shotgun (WGS) entry which is preliminary data.</text>
</comment>
<evidence type="ECO:0000256" key="1">
    <source>
        <dbReference type="SAM" id="MobiDB-lite"/>
    </source>
</evidence>
<feature type="region of interest" description="Disordered" evidence="1">
    <location>
        <begin position="1"/>
        <end position="21"/>
    </location>
</feature>
<accession>A0ABP6QAY0</accession>
<name>A0ABP6QAY0_9ACTN</name>
<keyword evidence="3" id="KW-1185">Reference proteome</keyword>
<protein>
    <recommendedName>
        <fullName evidence="4">DUF2877 domain-containing protein</fullName>
    </recommendedName>
</protein>
<gene>
    <name evidence="2" type="ORF">GCM10010468_38860</name>
</gene>
<reference evidence="3" key="1">
    <citation type="journal article" date="2019" name="Int. J. Syst. Evol. Microbiol.">
        <title>The Global Catalogue of Microorganisms (GCM) 10K type strain sequencing project: providing services to taxonomists for standard genome sequencing and annotation.</title>
        <authorList>
            <consortium name="The Broad Institute Genomics Platform"/>
            <consortium name="The Broad Institute Genome Sequencing Center for Infectious Disease"/>
            <person name="Wu L."/>
            <person name="Ma J."/>
        </authorList>
    </citation>
    <scope>NUCLEOTIDE SEQUENCE [LARGE SCALE GENOMIC DNA]</scope>
    <source>
        <strain evidence="3">JCM 9377</strain>
    </source>
</reference>
<organism evidence="2 3">
    <name type="scientific">Actinocorallia longicatena</name>
    <dbReference type="NCBI Taxonomy" id="111803"/>
    <lineage>
        <taxon>Bacteria</taxon>
        <taxon>Bacillati</taxon>
        <taxon>Actinomycetota</taxon>
        <taxon>Actinomycetes</taxon>
        <taxon>Streptosporangiales</taxon>
        <taxon>Thermomonosporaceae</taxon>
        <taxon>Actinocorallia</taxon>
    </lineage>
</organism>
<dbReference type="Pfam" id="PF11392">
    <property type="entry name" value="AllH"/>
    <property type="match status" value="1"/>
</dbReference>
<evidence type="ECO:0000313" key="3">
    <source>
        <dbReference type="Proteomes" id="UP001501237"/>
    </source>
</evidence>
<sequence>MTIPQLVMAESSPEPTRAPVPGAASLAVREAVERPRRAAKVIAVFPSSVYLQLKSGNEPRVVALVGSESVARPANAIVVPSNGRWGPFAGVREGDDGWVGDGHAEAGTLRVRVKRWWDPSPVLGPVSTSRLRQGAMQLESGLDVSSCGLAGHPGPRLLAERCAAGDLAHAVLAAEKIVGLGPGLTPSGDDVIAGLLLSLRLLGGSLDGGSRAIWLADWLGAAVTADAQTRTTSLSASLLHCAARGQAAGEAAAVLRGLAGQESLVPAVRRLMSTGRNSGPDVAWGLLAGCKATLSLCEAAASRRVTA</sequence>
<evidence type="ECO:0000313" key="2">
    <source>
        <dbReference type="EMBL" id="GAA3216657.1"/>
    </source>
</evidence>
<proteinExistence type="predicted"/>
<dbReference type="EMBL" id="BAAAUV010000008">
    <property type="protein sequence ID" value="GAA3216657.1"/>
    <property type="molecule type" value="Genomic_DNA"/>
</dbReference>
<dbReference type="InterPro" id="IPR021530">
    <property type="entry name" value="AllH-like"/>
</dbReference>
<evidence type="ECO:0008006" key="4">
    <source>
        <dbReference type="Google" id="ProtNLM"/>
    </source>
</evidence>